<dbReference type="GeneID" id="27324576"/>
<dbReference type="AlphaFoldDB" id="A0A0D1XVG9"/>
<evidence type="ECO:0000313" key="2">
    <source>
        <dbReference type="EMBL" id="KIV92276.1"/>
    </source>
</evidence>
<feature type="domain" description="Heterokaryon incompatibility" evidence="1">
    <location>
        <begin position="89"/>
        <end position="248"/>
    </location>
</feature>
<keyword evidence="3" id="KW-1185">Reference proteome</keyword>
<organism evidence="2 3">
    <name type="scientific">Exophiala mesophila</name>
    <name type="common">Black yeast-like fungus</name>
    <dbReference type="NCBI Taxonomy" id="212818"/>
    <lineage>
        <taxon>Eukaryota</taxon>
        <taxon>Fungi</taxon>
        <taxon>Dikarya</taxon>
        <taxon>Ascomycota</taxon>
        <taxon>Pezizomycotina</taxon>
        <taxon>Eurotiomycetes</taxon>
        <taxon>Chaetothyriomycetidae</taxon>
        <taxon>Chaetothyriales</taxon>
        <taxon>Herpotrichiellaceae</taxon>
        <taxon>Exophiala</taxon>
    </lineage>
</organism>
<evidence type="ECO:0000259" key="1">
    <source>
        <dbReference type="Pfam" id="PF06985"/>
    </source>
</evidence>
<dbReference type="STRING" id="212818.A0A0D1XVG9"/>
<dbReference type="InterPro" id="IPR052895">
    <property type="entry name" value="HetReg/Transcr_Mod"/>
</dbReference>
<dbReference type="EMBL" id="KN847523">
    <property type="protein sequence ID" value="KIV92276.1"/>
    <property type="molecule type" value="Genomic_DNA"/>
</dbReference>
<dbReference type="Proteomes" id="UP000054302">
    <property type="component" value="Unassembled WGS sequence"/>
</dbReference>
<dbReference type="PANTHER" id="PTHR24148:SF64">
    <property type="entry name" value="HETEROKARYON INCOMPATIBILITY DOMAIN-CONTAINING PROTEIN"/>
    <property type="match status" value="1"/>
</dbReference>
<accession>A0A0D1XVG9</accession>
<dbReference type="VEuPathDB" id="FungiDB:PV10_06731"/>
<dbReference type="OrthoDB" id="2157530at2759"/>
<reference evidence="2 3" key="1">
    <citation type="submission" date="2015-01" db="EMBL/GenBank/DDBJ databases">
        <title>The Genome Sequence of Exophiala mesophila CBS40295.</title>
        <authorList>
            <consortium name="The Broad Institute Genomics Platform"/>
            <person name="Cuomo C."/>
            <person name="de Hoog S."/>
            <person name="Gorbushina A."/>
            <person name="Stielow B."/>
            <person name="Teixiera M."/>
            <person name="Abouelleil A."/>
            <person name="Chapman S.B."/>
            <person name="Priest M."/>
            <person name="Young S.K."/>
            <person name="Wortman J."/>
            <person name="Nusbaum C."/>
            <person name="Birren B."/>
        </authorList>
    </citation>
    <scope>NUCLEOTIDE SEQUENCE [LARGE SCALE GENOMIC DNA]</scope>
    <source>
        <strain evidence="2 3">CBS 40295</strain>
    </source>
</reference>
<dbReference type="HOGENOM" id="CLU_004184_7_4_1"/>
<name>A0A0D1XVG9_EXOME</name>
<gene>
    <name evidence="2" type="ORF">PV10_06731</name>
</gene>
<dbReference type="Pfam" id="PF06985">
    <property type="entry name" value="HET"/>
    <property type="match status" value="1"/>
</dbReference>
<sequence>MRRILRKVLITWLLRPLFHFFIDSIYCRFCRLVSIYRNPPLQERKLYTYKPLESSSHIRVFELSSTGEPSPDLKCRIHHTTVTDDKYAYIGISYAWGDPTLPKVPIECDSLQALIPPSLHSGLKRLRNAAPDVQYLWADAVSIDQNKENQTEKSLQVRMMDQIFASAQEVIVDLGPIDADQHAILQGLDRYQAIPEDRWSLCIGNSSVAESLKMLQKENVPGFAADFWPGCAKFMQRPWFTRVWIIQEFALAKSVRVMIGEEFRDGKFLEDGLMRAAYHLQWLYIYSRHYPSNSSWLSDLWAPLWDITSILDALRQILILRSRNRDLNKFCNLISVSSVLFKATDPRDKAYALLGMASDHQIKDNFPVDYNESEAALMLRASRYLIRQEFGVFPLYHCVGDKPGFSSWALNLTDTSQDSLSLLIVSTGNTSSPGLYDASGTRGFSTSFSQLRDGGLFVRNCAFLDTVDQAMASSLPTLTGLSVINSPAAQAPWLDEAYDWMQSMDILLTMEGLCGQDFYEQGWRALIADLGALQGKDDQGLSRFSVWTSADRCIKVWAHLHKEALSQKRQVSNQASPPELPGEVLSKDDVSLVHVYGESLRYAFGRRLGLTKKKRLLCLIPSEAKIGDHIVIIRGCCIPFVLREYVDGKGHYFRIVGCVYVHNMMDGQILLGKEWDWSNVEIC</sequence>
<protein>
    <recommendedName>
        <fullName evidence="1">Heterokaryon incompatibility domain-containing protein</fullName>
    </recommendedName>
</protein>
<dbReference type="OMA" id="DHIVIIR"/>
<dbReference type="InterPro" id="IPR010730">
    <property type="entry name" value="HET"/>
</dbReference>
<dbReference type="Pfam" id="PF26639">
    <property type="entry name" value="Het-6_barrel"/>
    <property type="match status" value="1"/>
</dbReference>
<evidence type="ECO:0000313" key="3">
    <source>
        <dbReference type="Proteomes" id="UP000054302"/>
    </source>
</evidence>
<dbReference type="PANTHER" id="PTHR24148">
    <property type="entry name" value="ANKYRIN REPEAT DOMAIN-CONTAINING PROTEIN 39 HOMOLOG-RELATED"/>
    <property type="match status" value="1"/>
</dbReference>
<proteinExistence type="predicted"/>
<dbReference type="RefSeq" id="XP_016223850.1">
    <property type="nucleotide sequence ID" value="XM_016371557.1"/>
</dbReference>